<proteinExistence type="predicted"/>
<dbReference type="Pfam" id="PF01850">
    <property type="entry name" value="PIN"/>
    <property type="match status" value="1"/>
</dbReference>
<dbReference type="AlphaFoldDB" id="A0A8J3G7U0"/>
<keyword evidence="3" id="KW-1185">Reference proteome</keyword>
<comment type="caution">
    <text evidence="2">The sequence shown here is derived from an EMBL/GenBank/DDBJ whole genome shotgun (WGS) entry which is preliminary data.</text>
</comment>
<dbReference type="Proteomes" id="UP000598271">
    <property type="component" value="Unassembled WGS sequence"/>
</dbReference>
<accession>A0A8J3G7U0</accession>
<evidence type="ECO:0000313" key="2">
    <source>
        <dbReference type="EMBL" id="GHB59803.1"/>
    </source>
</evidence>
<dbReference type="SUPFAM" id="SSF88723">
    <property type="entry name" value="PIN domain-like"/>
    <property type="match status" value="1"/>
</dbReference>
<dbReference type="CDD" id="cd18738">
    <property type="entry name" value="PIN_VapC4-5_FitB-like"/>
    <property type="match status" value="1"/>
</dbReference>
<dbReference type="Gene3D" id="3.40.50.1010">
    <property type="entry name" value="5'-nuclease"/>
    <property type="match status" value="1"/>
</dbReference>
<dbReference type="InterPro" id="IPR002716">
    <property type="entry name" value="PIN_dom"/>
</dbReference>
<dbReference type="InterPro" id="IPR029060">
    <property type="entry name" value="PIN-like_dom_sf"/>
</dbReference>
<name>A0A8J3G7U0_9BACT</name>
<reference evidence="2 3" key="1">
    <citation type="journal article" date="2014" name="Int. J. Syst. Evol. Microbiol.">
        <title>Complete genome sequence of Corynebacterium casei LMG S-19264T (=DSM 44701T), isolated from a smear-ripened cheese.</title>
        <authorList>
            <consortium name="US DOE Joint Genome Institute (JGI-PGF)"/>
            <person name="Walter F."/>
            <person name="Albersmeier A."/>
            <person name="Kalinowski J."/>
            <person name="Ruckert C."/>
        </authorList>
    </citation>
    <scope>NUCLEOTIDE SEQUENCE [LARGE SCALE GENOMIC DNA]</scope>
    <source>
        <strain evidence="2 3">KCTC 12866</strain>
    </source>
</reference>
<sequence length="131" mass="15025">MYLIDSNLIIYSSQSKFAYLRPVILHAEATVSEISRLETLGYHKITPKDERYFNSLFSLTRTLEIDLFTINKAIDLRKTRKMSVADAIIAATALLNDCELYSHNVQDFSWIEGLRIVDPILRNGTDQPQES</sequence>
<dbReference type="EMBL" id="BMXF01000001">
    <property type="protein sequence ID" value="GHB59803.1"/>
    <property type="molecule type" value="Genomic_DNA"/>
</dbReference>
<evidence type="ECO:0000313" key="3">
    <source>
        <dbReference type="Proteomes" id="UP000598271"/>
    </source>
</evidence>
<evidence type="ECO:0000259" key="1">
    <source>
        <dbReference type="Pfam" id="PF01850"/>
    </source>
</evidence>
<protein>
    <submittedName>
        <fullName evidence="2">Motility twitching protein PilT</fullName>
    </submittedName>
</protein>
<gene>
    <name evidence="2" type="ORF">GCM10007390_11890</name>
</gene>
<organism evidence="2 3">
    <name type="scientific">Persicitalea jodogahamensis</name>
    <dbReference type="NCBI Taxonomy" id="402147"/>
    <lineage>
        <taxon>Bacteria</taxon>
        <taxon>Pseudomonadati</taxon>
        <taxon>Bacteroidota</taxon>
        <taxon>Cytophagia</taxon>
        <taxon>Cytophagales</taxon>
        <taxon>Spirosomataceae</taxon>
        <taxon>Persicitalea</taxon>
    </lineage>
</organism>
<feature type="domain" description="PIN" evidence="1">
    <location>
        <begin position="2"/>
        <end position="101"/>
    </location>
</feature>
<dbReference type="RefSeq" id="WP_189563410.1">
    <property type="nucleotide sequence ID" value="NZ_BMXF01000001.1"/>
</dbReference>